<dbReference type="FunFam" id="3.30.40.10:FF:000358">
    <property type="entry name" value="RBR-type E3 ubiquitin transferase"/>
    <property type="match status" value="1"/>
</dbReference>
<dbReference type="CDD" id="cd23820">
    <property type="entry name" value="RWD_RNF14"/>
    <property type="match status" value="1"/>
</dbReference>
<dbReference type="InterPro" id="IPR002867">
    <property type="entry name" value="IBR_dom"/>
</dbReference>
<feature type="compositionally biased region" description="Polar residues" evidence="13">
    <location>
        <begin position="38"/>
        <end position="56"/>
    </location>
</feature>
<dbReference type="OrthoDB" id="1431934at2759"/>
<evidence type="ECO:0000256" key="2">
    <source>
        <dbReference type="ARBA" id="ARBA00001947"/>
    </source>
</evidence>
<evidence type="ECO:0000259" key="16">
    <source>
        <dbReference type="PROSITE" id="PS51873"/>
    </source>
</evidence>
<comment type="cofactor">
    <cofactor evidence="2">
        <name>Zn(2+)</name>
        <dbReference type="ChEBI" id="CHEBI:29105"/>
    </cofactor>
</comment>
<evidence type="ECO:0000256" key="11">
    <source>
        <dbReference type="ARBA" id="ARBA00022833"/>
    </source>
</evidence>
<dbReference type="EC" id="2.3.2.31" evidence="5"/>
<dbReference type="InterPro" id="IPR031127">
    <property type="entry name" value="E3_UB_ligase_RBR"/>
</dbReference>
<comment type="catalytic activity">
    <reaction evidence="1">
        <text>[E2 ubiquitin-conjugating enzyme]-S-ubiquitinyl-L-cysteine + [acceptor protein]-L-lysine = [E2 ubiquitin-conjugating enzyme]-L-cysteine + [acceptor protein]-N(6)-ubiquitinyl-L-lysine.</text>
        <dbReference type="EC" id="2.3.2.31"/>
    </reaction>
</comment>
<proteinExistence type="inferred from homology"/>
<comment type="function">
    <text evidence="3">Might act as an E3 ubiquitin-protein ligase, or as part of E3 complex, which accepts ubiquitin from specific E2 ubiquitin-conjugating enzymes and then transfers it to substrates.</text>
</comment>
<dbReference type="InterPro" id="IPR017907">
    <property type="entry name" value="Znf_RING_CS"/>
</dbReference>
<sequence length="626" mass="71407">MQRPASLQSTSEDHQSRRGGRYRRKKVSKHPPAADLSTKGSFFHQDSSAQQLSPSNAPDAEGNLMQTGLTENSPVVHDAAAQSSHGGASSSSKDEEDSVMKCLNALSLSNTDLKLSEHQLYSNKQDQSDEVLALQAIYEENFVILEANEREDQAYMIAIHVEVPSVLDVFVKLPIQSEGLRVGTSVATERIRACTLHYLPPLRLIYRPPAYYPSHCPPSFVLSTNWLSEDELSKLCKGLDGLWNEQVGNVVIYTWAEWLQTNCLQHLEISNELVLETHHDWKRHETRVFSGFSTPDMVIPALMRYNEEQKTNYFLQSLHTCCICFTEHSGKDFVRLPCTHFFCIECMQQFSRVNVKEGTVKNLFCPDTTCKSSIPPAILKQLLEHDEYVRWETLLLQKTLESMVDVVYCPRCETICIEDADHHVQCTVCLFNFCSLCKGPRHVGQHCMSPEARLRILEAREQGLNSGEDRRKKEQDYVNELLNLKYMKDTAKQCPSCKMAISKVEGCNKVTCGNCGQYFCYKCNQAIKGYEHYREGACILFDDEEVQRWEMVMNAVRAPPIPREGVELHWRNCPNCRQENPKEGNNNHILCWSCQQHFCALCRKMVRRSADHYGSAANKCKQHTAD</sequence>
<dbReference type="PROSITE" id="PS51873">
    <property type="entry name" value="TRIAD"/>
    <property type="match status" value="1"/>
</dbReference>
<dbReference type="InterPro" id="IPR001841">
    <property type="entry name" value="Znf_RING"/>
</dbReference>
<evidence type="ECO:0000313" key="18">
    <source>
        <dbReference type="Proteomes" id="UP000886520"/>
    </source>
</evidence>
<name>A0A9D4V9K1_ADICA</name>
<dbReference type="PROSITE" id="PS00518">
    <property type="entry name" value="ZF_RING_1"/>
    <property type="match status" value="1"/>
</dbReference>
<feature type="compositionally biased region" description="Polar residues" evidence="13">
    <location>
        <begin position="1"/>
        <end position="10"/>
    </location>
</feature>
<keyword evidence="7" id="KW-0479">Metal-binding</keyword>
<dbReference type="GO" id="GO:0008270">
    <property type="term" value="F:zinc ion binding"/>
    <property type="evidence" value="ECO:0007669"/>
    <property type="project" value="UniProtKB-KW"/>
</dbReference>
<evidence type="ECO:0000256" key="10">
    <source>
        <dbReference type="ARBA" id="ARBA00022786"/>
    </source>
</evidence>
<feature type="domain" description="RING-type" evidence="16">
    <location>
        <begin position="317"/>
        <end position="542"/>
    </location>
</feature>
<reference evidence="17" key="1">
    <citation type="submission" date="2021-01" db="EMBL/GenBank/DDBJ databases">
        <title>Adiantum capillus-veneris genome.</title>
        <authorList>
            <person name="Fang Y."/>
            <person name="Liao Q."/>
        </authorList>
    </citation>
    <scope>NUCLEOTIDE SEQUENCE</scope>
    <source>
        <strain evidence="17">H3</strain>
        <tissue evidence="17">Leaf</tissue>
    </source>
</reference>
<protein>
    <recommendedName>
        <fullName evidence="5">RBR-type E3 ubiquitin transferase</fullName>
        <ecNumber evidence="5">2.3.2.31</ecNumber>
    </recommendedName>
</protein>
<dbReference type="SMART" id="SM00184">
    <property type="entry name" value="RING"/>
    <property type="match status" value="3"/>
</dbReference>
<evidence type="ECO:0000256" key="9">
    <source>
        <dbReference type="ARBA" id="ARBA00022771"/>
    </source>
</evidence>
<evidence type="ECO:0000259" key="14">
    <source>
        <dbReference type="PROSITE" id="PS50089"/>
    </source>
</evidence>
<dbReference type="Proteomes" id="UP000886520">
    <property type="component" value="Chromosome 4"/>
</dbReference>
<dbReference type="SUPFAM" id="SSF54495">
    <property type="entry name" value="UBC-like"/>
    <property type="match status" value="1"/>
</dbReference>
<evidence type="ECO:0000256" key="13">
    <source>
        <dbReference type="SAM" id="MobiDB-lite"/>
    </source>
</evidence>
<dbReference type="InterPro" id="IPR016135">
    <property type="entry name" value="UBQ-conjugating_enzyme/RWD"/>
</dbReference>
<dbReference type="Gene3D" id="3.30.40.10">
    <property type="entry name" value="Zinc/RING finger domain, C3HC4 (zinc finger)"/>
    <property type="match status" value="1"/>
</dbReference>
<dbReference type="SMART" id="SM00591">
    <property type="entry name" value="RWD"/>
    <property type="match status" value="1"/>
</dbReference>
<dbReference type="GO" id="GO:0061630">
    <property type="term" value="F:ubiquitin protein ligase activity"/>
    <property type="evidence" value="ECO:0007669"/>
    <property type="project" value="UniProtKB-EC"/>
</dbReference>
<dbReference type="PROSITE" id="PS50089">
    <property type="entry name" value="ZF_RING_2"/>
    <property type="match status" value="1"/>
</dbReference>
<dbReference type="InterPro" id="IPR006575">
    <property type="entry name" value="RWD_dom"/>
</dbReference>
<dbReference type="PROSITE" id="PS50908">
    <property type="entry name" value="RWD"/>
    <property type="match status" value="1"/>
</dbReference>
<dbReference type="InterPro" id="IPR013083">
    <property type="entry name" value="Znf_RING/FYVE/PHD"/>
</dbReference>
<keyword evidence="9 12" id="KW-0863">Zinc-finger</keyword>
<evidence type="ECO:0000256" key="1">
    <source>
        <dbReference type="ARBA" id="ARBA00001798"/>
    </source>
</evidence>
<gene>
    <name evidence="17" type="ORF">GOP47_0004600</name>
</gene>
<keyword evidence="18" id="KW-1185">Reference proteome</keyword>
<organism evidence="17 18">
    <name type="scientific">Adiantum capillus-veneris</name>
    <name type="common">Maidenhair fern</name>
    <dbReference type="NCBI Taxonomy" id="13818"/>
    <lineage>
        <taxon>Eukaryota</taxon>
        <taxon>Viridiplantae</taxon>
        <taxon>Streptophyta</taxon>
        <taxon>Embryophyta</taxon>
        <taxon>Tracheophyta</taxon>
        <taxon>Polypodiopsida</taxon>
        <taxon>Polypodiidae</taxon>
        <taxon>Polypodiales</taxon>
        <taxon>Pteridineae</taxon>
        <taxon>Pteridaceae</taxon>
        <taxon>Vittarioideae</taxon>
        <taxon>Adiantum</taxon>
    </lineage>
</organism>
<evidence type="ECO:0000256" key="5">
    <source>
        <dbReference type="ARBA" id="ARBA00012251"/>
    </source>
</evidence>
<feature type="region of interest" description="Disordered" evidence="13">
    <location>
        <begin position="1"/>
        <end position="66"/>
    </location>
</feature>
<dbReference type="CDD" id="cd20341">
    <property type="entry name" value="BRcat_RBR_RNF14"/>
    <property type="match status" value="1"/>
</dbReference>
<comment type="caution">
    <text evidence="17">The sequence shown here is derived from an EMBL/GenBank/DDBJ whole genome shotgun (WGS) entry which is preliminary data.</text>
</comment>
<dbReference type="InterPro" id="IPR044066">
    <property type="entry name" value="TRIAD_supradom"/>
</dbReference>
<dbReference type="Gene3D" id="3.10.110.10">
    <property type="entry name" value="Ubiquitin Conjugating Enzyme"/>
    <property type="match status" value="1"/>
</dbReference>
<evidence type="ECO:0000256" key="4">
    <source>
        <dbReference type="ARBA" id="ARBA00005884"/>
    </source>
</evidence>
<evidence type="ECO:0000256" key="12">
    <source>
        <dbReference type="PROSITE-ProRule" id="PRU00175"/>
    </source>
</evidence>
<dbReference type="EMBL" id="JABFUD020000004">
    <property type="protein sequence ID" value="KAI5081417.1"/>
    <property type="molecule type" value="Genomic_DNA"/>
</dbReference>
<evidence type="ECO:0000313" key="17">
    <source>
        <dbReference type="EMBL" id="KAI5081417.1"/>
    </source>
</evidence>
<keyword evidence="8" id="KW-0677">Repeat</keyword>
<dbReference type="SMART" id="SM00647">
    <property type="entry name" value="IBR"/>
    <property type="match status" value="2"/>
</dbReference>
<evidence type="ECO:0000256" key="3">
    <source>
        <dbReference type="ARBA" id="ARBA00003976"/>
    </source>
</evidence>
<keyword evidence="11" id="KW-0862">Zinc</keyword>
<dbReference type="Pfam" id="PF01485">
    <property type="entry name" value="IBR"/>
    <property type="match status" value="1"/>
</dbReference>
<dbReference type="AlphaFoldDB" id="A0A9D4V9K1"/>
<feature type="domain" description="RING-type" evidence="14">
    <location>
        <begin position="321"/>
        <end position="366"/>
    </location>
</feature>
<dbReference type="GO" id="GO:0016567">
    <property type="term" value="P:protein ubiquitination"/>
    <property type="evidence" value="ECO:0007669"/>
    <property type="project" value="InterPro"/>
</dbReference>
<accession>A0A9D4V9K1</accession>
<evidence type="ECO:0000256" key="6">
    <source>
        <dbReference type="ARBA" id="ARBA00022679"/>
    </source>
</evidence>
<dbReference type="Pfam" id="PF26200">
    <property type="entry name" value="Rcat_RNF216"/>
    <property type="match status" value="1"/>
</dbReference>
<dbReference type="Pfam" id="PF05773">
    <property type="entry name" value="RWD"/>
    <property type="match status" value="1"/>
</dbReference>
<feature type="domain" description="RWD" evidence="15">
    <location>
        <begin position="129"/>
        <end position="266"/>
    </location>
</feature>
<dbReference type="Gene3D" id="1.20.120.1750">
    <property type="match status" value="1"/>
</dbReference>
<feature type="compositionally biased region" description="Basic residues" evidence="13">
    <location>
        <begin position="17"/>
        <end position="29"/>
    </location>
</feature>
<comment type="similarity">
    <text evidence="4">Belongs to the RBR family. Ariadne subfamily.</text>
</comment>
<evidence type="ECO:0000256" key="8">
    <source>
        <dbReference type="ARBA" id="ARBA00022737"/>
    </source>
</evidence>
<dbReference type="PANTHER" id="PTHR11685">
    <property type="entry name" value="RBR FAMILY RING FINGER AND IBR DOMAIN-CONTAINING"/>
    <property type="match status" value="1"/>
</dbReference>
<evidence type="ECO:0000256" key="7">
    <source>
        <dbReference type="ARBA" id="ARBA00022723"/>
    </source>
</evidence>
<keyword evidence="10" id="KW-0833">Ubl conjugation pathway</keyword>
<dbReference type="SUPFAM" id="SSF57850">
    <property type="entry name" value="RING/U-box"/>
    <property type="match status" value="4"/>
</dbReference>
<keyword evidence="6" id="KW-0808">Transferase</keyword>
<evidence type="ECO:0000259" key="15">
    <source>
        <dbReference type="PROSITE" id="PS50908"/>
    </source>
</evidence>